<evidence type="ECO:0000259" key="1">
    <source>
        <dbReference type="Pfam" id="PF13175"/>
    </source>
</evidence>
<dbReference type="InterPro" id="IPR051396">
    <property type="entry name" value="Bact_Antivir_Def_Nuclease"/>
</dbReference>
<dbReference type="eggNOG" id="COG3950">
    <property type="taxonomic scope" value="Bacteria"/>
</dbReference>
<dbReference type="Gene3D" id="3.40.50.300">
    <property type="entry name" value="P-loop containing nucleotide triphosphate hydrolases"/>
    <property type="match status" value="1"/>
</dbReference>
<dbReference type="HOGENOM" id="CLU_049298_0_0_10"/>
<dbReference type="Pfam" id="PF13175">
    <property type="entry name" value="AAA_15"/>
    <property type="match status" value="1"/>
</dbReference>
<reference evidence="2 3" key="1">
    <citation type="journal article" date="2015" name="Genome Announc.">
        <title>Complete Genome Sequence of the Novel Leech Symbiont Mucinivorans hirudinis M3T.</title>
        <authorList>
            <person name="Nelson M.C."/>
            <person name="Bomar L."/>
            <person name="Graf J."/>
        </authorList>
    </citation>
    <scope>NUCLEOTIDE SEQUENCE [LARGE SCALE GENOMIC DNA]</scope>
    <source>
        <strain evidence="3">M3</strain>
    </source>
</reference>
<evidence type="ECO:0000313" key="3">
    <source>
        <dbReference type="Proteomes" id="UP000027616"/>
    </source>
</evidence>
<name>A0A060R7T2_9BACT</name>
<dbReference type="KEGG" id="rbc:BN938_1277"/>
<dbReference type="GO" id="GO:0005524">
    <property type="term" value="F:ATP binding"/>
    <property type="evidence" value="ECO:0007669"/>
    <property type="project" value="UniProtKB-KW"/>
</dbReference>
<feature type="domain" description="Endonuclease GajA/Old nuclease/RecF-like AAA" evidence="1">
    <location>
        <begin position="8"/>
        <end position="376"/>
    </location>
</feature>
<dbReference type="InterPro" id="IPR027417">
    <property type="entry name" value="P-loop_NTPase"/>
</dbReference>
<gene>
    <name evidence="2" type="ORF">BN938_1277</name>
</gene>
<organism evidence="2 3">
    <name type="scientific">Mucinivorans hirudinis</name>
    <dbReference type="NCBI Taxonomy" id="1433126"/>
    <lineage>
        <taxon>Bacteria</taxon>
        <taxon>Pseudomonadati</taxon>
        <taxon>Bacteroidota</taxon>
        <taxon>Bacteroidia</taxon>
        <taxon>Bacteroidales</taxon>
        <taxon>Rikenellaceae</taxon>
        <taxon>Mucinivorans</taxon>
    </lineage>
</organism>
<dbReference type="PANTHER" id="PTHR43581:SF2">
    <property type="entry name" value="EXCINUCLEASE ATPASE SUBUNIT"/>
    <property type="match status" value="1"/>
</dbReference>
<dbReference type="EMBL" id="HG934468">
    <property type="protein sequence ID" value="CDN31370.1"/>
    <property type="molecule type" value="Genomic_DNA"/>
</dbReference>
<accession>A0A060R7T2</accession>
<dbReference type="AlphaFoldDB" id="A0A060R7T2"/>
<proteinExistence type="predicted"/>
<dbReference type="PANTHER" id="PTHR43581">
    <property type="entry name" value="ATP/GTP PHOSPHATASE"/>
    <property type="match status" value="1"/>
</dbReference>
<dbReference type="PATRIC" id="fig|1433126.3.peg.1268"/>
<evidence type="ECO:0000313" key="2">
    <source>
        <dbReference type="EMBL" id="CDN31370.1"/>
    </source>
</evidence>
<dbReference type="SUPFAM" id="SSF52540">
    <property type="entry name" value="P-loop containing nucleoside triphosphate hydrolases"/>
    <property type="match status" value="1"/>
</dbReference>
<keyword evidence="2" id="KW-0547">Nucleotide-binding</keyword>
<dbReference type="STRING" id="1433126.BN938_1277"/>
<keyword evidence="2" id="KW-0067">ATP-binding</keyword>
<sequence>MEKVDKMKLIVRNFRAIHRAEIALNGITVVTGENGCGKSTISKLLYHTFRVAREYEELVFRKIKDDLRKEKSYLRDIADQIFRFISREKDNDFINEKIFRGQLLYDAKNIDELEAGFREITALILSKLSQYSEGKELKYIAERLRRGYFFDKDGENGKSIQDYLLSIESKVFHVVKNAREEIYQRNSELLDRELYKEFSEKKIIERYSIIEAGIPLFDNIRLLPSNLFNDVIYNDSPLATEDVAMFAHWAALKEILKSKPDYDFEPNISIVEGFAGEQALNGEVFFDSSFNGGFRYKRADGRTFDLSSCATGVKAFGILQMLYNTGSLNSKTLVILDEPEVHLHPQWIVEYARMIVMLNKELGVKFFIASHNPDMVSAIKYIAEKEGVSDTVNFYVAAKVEFDNTYDFRELKRNIERFFDNN</sequence>
<keyword evidence="3" id="KW-1185">Reference proteome</keyword>
<dbReference type="Proteomes" id="UP000027616">
    <property type="component" value="Chromosome I"/>
</dbReference>
<dbReference type="InterPro" id="IPR041685">
    <property type="entry name" value="AAA_GajA/Old/RecF-like"/>
</dbReference>
<dbReference type="OrthoDB" id="9792800at2"/>
<protein>
    <submittedName>
        <fullName evidence="2">ABC transporter ATP-binding protein</fullName>
    </submittedName>
</protein>